<dbReference type="InterPro" id="IPR032710">
    <property type="entry name" value="NTF2-like_dom_sf"/>
</dbReference>
<sequence>MPDQLSPDLHISYSNAGIWYCGVTGDEAREITRVESIREIKDIQRSFAHFAQVGQWDSIASLFSSNGTLTWGWNATSLSGHSSIAKWLQEDAGAMNGVVPGSLNTMVIENPVLNLAVDGLSAKGRWNGLRFGGDGKGETRIQGGIYENEYVRTKTGWRISRLHYYDMYEGPYVGGWRNIGKRGIPIVPYHFTPEESGIVIPPAVGEAPMTNVSVEDLELRIARLNDEDQVRNLMHAHGYYVDRRMWSDVVDLHAVNTTVKITGVANYTGLAGVKKALERMGPENLKQGIANDHPIFDMIVHIASDGETATARGIEIAMLGNANNRTASWEFNIFRNQFIKENGVWLIRNVEIKPLIVADYYKGWGNGGLKAPNFDVPSFLPSTGFRFTGSKSAGASIVSRVDLKNLQRRLQRSAAYDGAENQSHAYGYFLDDIDCERMGALFAKRGHKASPFAGFFITPERIDKACIASYGTNRSTLRQSISFHWRPQPVVLVSEDGRSATLRARLLQPSTSATKAGHFNNAIYHDQMVLEDGKWRLWSVTIDEFYWTSSTWEGGWADAKPRNSSAPDPEPAPWTKKYPPDVSIAEVGLRESTFRGGSGKYIEWPEIQRMWFQYSNLVSGRVPEYYWPGCVPCQVRSDWALSANGYQEPPTGPFHRGPQYKPVPVERMMSDRL</sequence>
<name>A0A2V1EBD8_9PLEO</name>
<feature type="domain" description="SnoaL-like" evidence="2">
    <location>
        <begin position="33"/>
        <end position="163"/>
    </location>
</feature>
<evidence type="ECO:0000313" key="4">
    <source>
        <dbReference type="Proteomes" id="UP000244855"/>
    </source>
</evidence>
<dbReference type="Pfam" id="PF13577">
    <property type="entry name" value="SnoaL_4"/>
    <property type="match status" value="3"/>
</dbReference>
<dbReference type="EMBL" id="KZ805302">
    <property type="protein sequence ID" value="PVI07908.1"/>
    <property type="molecule type" value="Genomic_DNA"/>
</dbReference>
<dbReference type="OrthoDB" id="5175824at2759"/>
<organism evidence="3 4">
    <name type="scientific">Periconia macrospinosa</name>
    <dbReference type="NCBI Taxonomy" id="97972"/>
    <lineage>
        <taxon>Eukaryota</taxon>
        <taxon>Fungi</taxon>
        <taxon>Dikarya</taxon>
        <taxon>Ascomycota</taxon>
        <taxon>Pezizomycotina</taxon>
        <taxon>Dothideomycetes</taxon>
        <taxon>Pleosporomycetidae</taxon>
        <taxon>Pleosporales</taxon>
        <taxon>Massarineae</taxon>
        <taxon>Periconiaceae</taxon>
        <taxon>Periconia</taxon>
    </lineage>
</organism>
<feature type="domain" description="SnoaL-like" evidence="2">
    <location>
        <begin position="416"/>
        <end position="540"/>
    </location>
</feature>
<dbReference type="SUPFAM" id="SSF54427">
    <property type="entry name" value="NTF2-like"/>
    <property type="match status" value="3"/>
</dbReference>
<dbReference type="AlphaFoldDB" id="A0A2V1EBD8"/>
<proteinExistence type="predicted"/>
<dbReference type="Proteomes" id="UP000244855">
    <property type="component" value="Unassembled WGS sequence"/>
</dbReference>
<evidence type="ECO:0000313" key="3">
    <source>
        <dbReference type="EMBL" id="PVI07908.1"/>
    </source>
</evidence>
<evidence type="ECO:0000256" key="1">
    <source>
        <dbReference type="SAM" id="MobiDB-lite"/>
    </source>
</evidence>
<dbReference type="InterPro" id="IPR037401">
    <property type="entry name" value="SnoaL-like"/>
</dbReference>
<gene>
    <name evidence="3" type="ORF">DM02DRAFT_696583</name>
</gene>
<dbReference type="Gene3D" id="3.10.450.50">
    <property type="match status" value="3"/>
</dbReference>
<feature type="domain" description="SnoaL-like" evidence="2">
    <location>
        <begin position="223"/>
        <end position="349"/>
    </location>
</feature>
<evidence type="ECO:0000259" key="2">
    <source>
        <dbReference type="Pfam" id="PF13577"/>
    </source>
</evidence>
<feature type="region of interest" description="Disordered" evidence="1">
    <location>
        <begin position="558"/>
        <end position="577"/>
    </location>
</feature>
<keyword evidence="4" id="KW-1185">Reference proteome</keyword>
<accession>A0A2V1EBD8</accession>
<protein>
    <recommendedName>
        <fullName evidence="2">SnoaL-like domain-containing protein</fullName>
    </recommendedName>
</protein>
<reference evidence="3 4" key="1">
    <citation type="journal article" date="2018" name="Sci. Rep.">
        <title>Comparative genomics provides insights into the lifestyle and reveals functional heterogeneity of dark septate endophytic fungi.</title>
        <authorList>
            <person name="Knapp D.G."/>
            <person name="Nemeth J.B."/>
            <person name="Barry K."/>
            <person name="Hainaut M."/>
            <person name="Henrissat B."/>
            <person name="Johnson J."/>
            <person name="Kuo A."/>
            <person name="Lim J.H.P."/>
            <person name="Lipzen A."/>
            <person name="Nolan M."/>
            <person name="Ohm R.A."/>
            <person name="Tamas L."/>
            <person name="Grigoriev I.V."/>
            <person name="Spatafora J.W."/>
            <person name="Nagy L.G."/>
            <person name="Kovacs G.M."/>
        </authorList>
    </citation>
    <scope>NUCLEOTIDE SEQUENCE [LARGE SCALE GENOMIC DNA]</scope>
    <source>
        <strain evidence="3 4">DSE2036</strain>
    </source>
</reference>